<dbReference type="Gene3D" id="3.40.50.300">
    <property type="entry name" value="P-loop containing nucleotide triphosphate hydrolases"/>
    <property type="match status" value="1"/>
</dbReference>
<dbReference type="InterPro" id="IPR005074">
    <property type="entry name" value="Peptidase_C39"/>
</dbReference>
<dbReference type="InterPro" id="IPR027417">
    <property type="entry name" value="P-loop_NTPase"/>
</dbReference>
<comment type="function">
    <text evidence="10">Involved in the export of calmodulin-sensitive adenylate cyclase-hemolysin (cyclolysin).</text>
</comment>
<dbReference type="SMART" id="SM00382">
    <property type="entry name" value="AAA"/>
    <property type="match status" value="1"/>
</dbReference>
<evidence type="ECO:0000256" key="8">
    <source>
        <dbReference type="ARBA" id="ARBA00022989"/>
    </source>
</evidence>
<evidence type="ECO:0000256" key="5">
    <source>
        <dbReference type="ARBA" id="ARBA00022735"/>
    </source>
</evidence>
<feature type="transmembrane region" description="Helical" evidence="13">
    <location>
        <begin position="205"/>
        <end position="223"/>
    </location>
</feature>
<name>A0A1A8XZT4_9PROT</name>
<dbReference type="GO" id="GO:0016887">
    <property type="term" value="F:ATP hydrolysis activity"/>
    <property type="evidence" value="ECO:0007669"/>
    <property type="project" value="InterPro"/>
</dbReference>
<dbReference type="InterPro" id="IPR017871">
    <property type="entry name" value="ABC_transporter-like_CS"/>
</dbReference>
<dbReference type="InterPro" id="IPR036640">
    <property type="entry name" value="ABC1_TM_sf"/>
</dbReference>
<dbReference type="Pfam" id="PF03412">
    <property type="entry name" value="Peptidase_C39"/>
    <property type="match status" value="1"/>
</dbReference>
<protein>
    <recommendedName>
        <fullName evidence="12">Cyclolysin secretion/processing ATP-binding protein CyaB</fullName>
    </recommendedName>
</protein>
<evidence type="ECO:0000256" key="1">
    <source>
        <dbReference type="ARBA" id="ARBA00004651"/>
    </source>
</evidence>
<dbReference type="AlphaFoldDB" id="A0A1A8XZT4"/>
<keyword evidence="4 13" id="KW-0812">Transmembrane</keyword>
<evidence type="ECO:0000256" key="10">
    <source>
        <dbReference type="ARBA" id="ARBA00055355"/>
    </source>
</evidence>
<dbReference type="SUPFAM" id="SSF52540">
    <property type="entry name" value="P-loop containing nucleoside triphosphate hydrolases"/>
    <property type="match status" value="1"/>
</dbReference>
<keyword evidence="5" id="KW-0204">Cytolysis</keyword>
<dbReference type="Pfam" id="PF00664">
    <property type="entry name" value="ABC_membrane"/>
    <property type="match status" value="1"/>
</dbReference>
<dbReference type="GO" id="GO:0031640">
    <property type="term" value="P:killing of cells of another organism"/>
    <property type="evidence" value="ECO:0007669"/>
    <property type="project" value="UniProtKB-KW"/>
</dbReference>
<comment type="subcellular location">
    <subcellularLocation>
        <location evidence="1">Cell membrane</location>
        <topology evidence="1">Multi-pass membrane protein</topology>
    </subcellularLocation>
</comment>
<evidence type="ECO:0000256" key="9">
    <source>
        <dbReference type="ARBA" id="ARBA00023136"/>
    </source>
</evidence>
<evidence type="ECO:0000259" key="16">
    <source>
        <dbReference type="PROSITE" id="PS50990"/>
    </source>
</evidence>
<feature type="transmembrane region" description="Helical" evidence="13">
    <location>
        <begin position="167"/>
        <end position="185"/>
    </location>
</feature>
<keyword evidence="5" id="KW-0354">Hemolysis</keyword>
<evidence type="ECO:0000256" key="3">
    <source>
        <dbReference type="ARBA" id="ARBA00022475"/>
    </source>
</evidence>
<dbReference type="GO" id="GO:0005886">
    <property type="term" value="C:plasma membrane"/>
    <property type="evidence" value="ECO:0007669"/>
    <property type="project" value="UniProtKB-SubCell"/>
</dbReference>
<keyword evidence="9 13" id="KW-0472">Membrane</keyword>
<dbReference type="PANTHER" id="PTHR24221">
    <property type="entry name" value="ATP-BINDING CASSETTE SUB-FAMILY B"/>
    <property type="match status" value="1"/>
</dbReference>
<sequence length="721" mass="78059">MNFFSRVAGWPARVPYIAQLEAVECGAACLAMVLAYHAHHAPLPEVREACAVSRDGVNALAILRAAESFGLQSSAYRAELEALADLPLPAILHWEFSHFVVLERLERDGGARLVDPAHGRLRVSRDTLAKSFTGAVLVFTPGPGLRPRMPRAPKLDRYRELVHEHSATIGQLVAFSLVLQLAGLAFPVGQQVLIDDVVTRQQDSWLWVLALALGLAVLIQGLVQFTRGWVLGTLQTALDLRLLSGFMRHLVRLPIGFFLQRNPGDLLQRLESNTYLRNVLSAQIAAAVLDSLLILSYGALMLVYHWPLGLLVIGIGAARALLQLALRGLNRQAVAAELAALSGVGSTLVESLTGLETIRAVSAESVTIRRWSERVVQRANASLPRLQLDNTAVALTALLSAVSSAAVNGMAAYEVIDGRMSLGVFSAFLTLQGLYLTPFNSLIESWANWQYLGSYLARLGDVTDAAAEPSGDLDAASLRGEIRLDGVGFRYAPGGRWVLRGIHLDIRPGEKIAIVGPSGAGKTTLARILLGMLAPSEGTLSFDGIDMRRYDLVKLRARMGAVLQETSLLRDTVYNNIGFGDPDLLPEQVRSAARLACVHDVIIALPRGYRTLLGEDGMQLSGGERQRLCLARALVRTPAVLVLDEATSALDAATERRVHANLGALDCTRIVIAHRFATVRDADRIIVVDGGRIVQQGTFAELSDRQGLFRSLLDSLDRAGD</sequence>
<evidence type="ECO:0000259" key="15">
    <source>
        <dbReference type="PROSITE" id="PS50929"/>
    </source>
</evidence>
<dbReference type="InterPro" id="IPR003439">
    <property type="entry name" value="ABC_transporter-like_ATP-bd"/>
</dbReference>
<evidence type="ECO:0000313" key="18">
    <source>
        <dbReference type="Proteomes" id="UP000199169"/>
    </source>
</evidence>
<dbReference type="STRING" id="1860102.ACCAA_920015"/>
<dbReference type="FunFam" id="3.40.50.300:FF:000299">
    <property type="entry name" value="ABC transporter ATP-binding protein/permease"/>
    <property type="match status" value="1"/>
</dbReference>
<organism evidence="17 18">
    <name type="scientific">Candidatus Accumulibacter aalborgensis</name>
    <dbReference type="NCBI Taxonomy" id="1860102"/>
    <lineage>
        <taxon>Bacteria</taxon>
        <taxon>Pseudomonadati</taxon>
        <taxon>Pseudomonadota</taxon>
        <taxon>Betaproteobacteria</taxon>
        <taxon>Candidatus Accumulibacter</taxon>
    </lineage>
</organism>
<dbReference type="InterPro" id="IPR011527">
    <property type="entry name" value="ABC1_TM_dom"/>
</dbReference>
<evidence type="ECO:0000259" key="14">
    <source>
        <dbReference type="PROSITE" id="PS50893"/>
    </source>
</evidence>
<dbReference type="Proteomes" id="UP000199169">
    <property type="component" value="Unassembled WGS sequence"/>
</dbReference>
<dbReference type="GO" id="GO:0005524">
    <property type="term" value="F:ATP binding"/>
    <property type="evidence" value="ECO:0007669"/>
    <property type="project" value="UniProtKB-KW"/>
</dbReference>
<dbReference type="EMBL" id="FLQX01000174">
    <property type="protein sequence ID" value="SBT10226.1"/>
    <property type="molecule type" value="Genomic_DNA"/>
</dbReference>
<dbReference type="Gene3D" id="1.20.1560.10">
    <property type="entry name" value="ABC transporter type 1, transmembrane domain"/>
    <property type="match status" value="1"/>
</dbReference>
<evidence type="ECO:0000256" key="2">
    <source>
        <dbReference type="ARBA" id="ARBA00022448"/>
    </source>
</evidence>
<dbReference type="PROSITE" id="PS50893">
    <property type="entry name" value="ABC_TRANSPORTER_2"/>
    <property type="match status" value="1"/>
</dbReference>
<dbReference type="GO" id="GO:0008233">
    <property type="term" value="F:peptidase activity"/>
    <property type="evidence" value="ECO:0007669"/>
    <property type="project" value="InterPro"/>
</dbReference>
<evidence type="ECO:0000256" key="13">
    <source>
        <dbReference type="SAM" id="Phobius"/>
    </source>
</evidence>
<dbReference type="Gene3D" id="3.90.70.10">
    <property type="entry name" value="Cysteine proteinases"/>
    <property type="match status" value="1"/>
</dbReference>
<evidence type="ECO:0000256" key="12">
    <source>
        <dbReference type="ARBA" id="ARBA00072252"/>
    </source>
</evidence>
<dbReference type="PANTHER" id="PTHR24221:SF606">
    <property type="entry name" value="COLICIN V SECRETION-PROCESSING ATP-BINDING PROTEIN"/>
    <property type="match status" value="1"/>
</dbReference>
<proteinExistence type="inferred from homology"/>
<dbReference type="SUPFAM" id="SSF90123">
    <property type="entry name" value="ABC transporter transmembrane region"/>
    <property type="match status" value="1"/>
</dbReference>
<dbReference type="PROSITE" id="PS00211">
    <property type="entry name" value="ABC_TRANSPORTER_1"/>
    <property type="match status" value="1"/>
</dbReference>
<keyword evidence="7" id="KW-0067">ATP-binding</keyword>
<keyword evidence="6" id="KW-0547">Nucleotide-binding</keyword>
<evidence type="ECO:0000256" key="11">
    <source>
        <dbReference type="ARBA" id="ARBA00061173"/>
    </source>
</evidence>
<keyword evidence="8 13" id="KW-1133">Transmembrane helix</keyword>
<dbReference type="InterPro" id="IPR003593">
    <property type="entry name" value="AAA+_ATPase"/>
</dbReference>
<keyword evidence="2" id="KW-0813">Transport</keyword>
<keyword evidence="3" id="KW-1003">Cell membrane</keyword>
<dbReference type="InterPro" id="IPR039421">
    <property type="entry name" value="Type_1_exporter"/>
</dbReference>
<feature type="domain" description="ABC transmembrane type-1" evidence="15">
    <location>
        <begin position="172"/>
        <end position="450"/>
    </location>
</feature>
<evidence type="ECO:0000256" key="6">
    <source>
        <dbReference type="ARBA" id="ARBA00022741"/>
    </source>
</evidence>
<comment type="similarity">
    <text evidence="11">Belongs to the ABC transporter superfamily. Cyclolysin exporter (TC 3.A.1.109.2) family.</text>
</comment>
<dbReference type="PROSITE" id="PS50990">
    <property type="entry name" value="PEPTIDASE_C39"/>
    <property type="match status" value="1"/>
</dbReference>
<feature type="domain" description="Peptidase C39" evidence="16">
    <location>
        <begin position="19"/>
        <end position="139"/>
    </location>
</feature>
<dbReference type="GO" id="GO:0006508">
    <property type="term" value="P:proteolysis"/>
    <property type="evidence" value="ECO:0007669"/>
    <property type="project" value="InterPro"/>
</dbReference>
<dbReference type="GO" id="GO:0034040">
    <property type="term" value="F:ATPase-coupled lipid transmembrane transporter activity"/>
    <property type="evidence" value="ECO:0007669"/>
    <property type="project" value="TreeGrafter"/>
</dbReference>
<dbReference type="PROSITE" id="PS50929">
    <property type="entry name" value="ABC_TM1F"/>
    <property type="match status" value="1"/>
</dbReference>
<dbReference type="RefSeq" id="WP_186409282.1">
    <property type="nucleotide sequence ID" value="NZ_FLQX01000174.1"/>
</dbReference>
<evidence type="ECO:0000313" key="17">
    <source>
        <dbReference type="EMBL" id="SBT10226.1"/>
    </source>
</evidence>
<feature type="domain" description="ABC transporter" evidence="14">
    <location>
        <begin position="482"/>
        <end position="715"/>
    </location>
</feature>
<evidence type="ECO:0000256" key="7">
    <source>
        <dbReference type="ARBA" id="ARBA00022840"/>
    </source>
</evidence>
<evidence type="ECO:0000256" key="4">
    <source>
        <dbReference type="ARBA" id="ARBA00022692"/>
    </source>
</evidence>
<dbReference type="Pfam" id="PF00005">
    <property type="entry name" value="ABC_tran"/>
    <property type="match status" value="1"/>
</dbReference>
<dbReference type="GO" id="GO:0140359">
    <property type="term" value="F:ABC-type transporter activity"/>
    <property type="evidence" value="ECO:0007669"/>
    <property type="project" value="InterPro"/>
</dbReference>
<keyword evidence="18" id="KW-1185">Reference proteome</keyword>
<reference evidence="17 18" key="1">
    <citation type="submission" date="2016-06" db="EMBL/GenBank/DDBJ databases">
        <authorList>
            <person name="Kjaerup R.B."/>
            <person name="Dalgaard T.S."/>
            <person name="Juul-Madsen H.R."/>
        </authorList>
    </citation>
    <scope>NUCLEOTIDE SEQUENCE [LARGE SCALE GENOMIC DNA]</scope>
    <source>
        <strain evidence="17">3</strain>
    </source>
</reference>
<accession>A0A1A8XZT4</accession>
<feature type="transmembrane region" description="Helical" evidence="13">
    <location>
        <begin position="304"/>
        <end position="322"/>
    </location>
</feature>
<gene>
    <name evidence="17" type="ORF">ACCAA_920015</name>
</gene>